<dbReference type="InterPro" id="IPR019734">
    <property type="entry name" value="TPR_rpt"/>
</dbReference>
<keyword evidence="1 2" id="KW-0802">TPR repeat</keyword>
<dbReference type="GO" id="GO:0016567">
    <property type="term" value="P:protein ubiquitination"/>
    <property type="evidence" value="ECO:0007669"/>
    <property type="project" value="TreeGrafter"/>
</dbReference>
<dbReference type="OMA" id="MGECYYY"/>
<dbReference type="GeneID" id="119732405"/>
<evidence type="ECO:0000313" key="4">
    <source>
        <dbReference type="EnsemblMetazoa" id="XP_038061822.1"/>
    </source>
</evidence>
<proteinExistence type="predicted"/>
<dbReference type="AlphaFoldDB" id="A0A914ADD4"/>
<feature type="region of interest" description="Disordered" evidence="3">
    <location>
        <begin position="521"/>
        <end position="560"/>
    </location>
</feature>
<dbReference type="PROSITE" id="PS50005">
    <property type="entry name" value="TPR"/>
    <property type="match status" value="2"/>
</dbReference>
<dbReference type="PANTHER" id="PTHR12558">
    <property type="entry name" value="CELL DIVISION CYCLE 16,23,27"/>
    <property type="match status" value="1"/>
</dbReference>
<organism evidence="4 5">
    <name type="scientific">Patiria miniata</name>
    <name type="common">Bat star</name>
    <name type="synonym">Asterina miniata</name>
    <dbReference type="NCBI Taxonomy" id="46514"/>
    <lineage>
        <taxon>Eukaryota</taxon>
        <taxon>Metazoa</taxon>
        <taxon>Echinodermata</taxon>
        <taxon>Eleutherozoa</taxon>
        <taxon>Asterozoa</taxon>
        <taxon>Asteroidea</taxon>
        <taxon>Valvatacea</taxon>
        <taxon>Valvatida</taxon>
        <taxon>Asterinidae</taxon>
        <taxon>Patiria</taxon>
    </lineage>
</organism>
<dbReference type="EnsemblMetazoa" id="XM_038205894.1">
    <property type="protein sequence ID" value="XP_038061822.1"/>
    <property type="gene ID" value="LOC119732405"/>
</dbReference>
<name>A0A914ADD4_PATMI</name>
<evidence type="ECO:0000256" key="2">
    <source>
        <dbReference type="PROSITE-ProRule" id="PRU00339"/>
    </source>
</evidence>
<keyword evidence="5" id="KW-1185">Reference proteome</keyword>
<sequence>MGIVDQVRILHEEGLFSNVAILAGLMKTASEQNPELLTGQEKYQLQVYYADALFEMQEYKSAEVIYRKALQVKKVLNKSKVKSTQPPAPAANTDALPSELNVRYRIYECNYHQKNYREAIAVLESIPAKQRKPKVNMALAKLYQRIGNERPAVTSFKEVLKQCPLALEAVLGLLSLGVKGTEVAALTINSLPHTNNLEWLTFWLKGHAYNASKDYAKAVSTFKSLESGSVLRENSNVLCCLAENHFLAGDLANAALVYKRVHSLDMLCLRGMDIYAYLLAHEKRTEELMSLASKLMAVSEQRAEPWIAMGYYYANIPLKTSRAVYFAQKAYQIDPRNVQALLLKGSVLKDMSKTQEALLHFREAVRMAPYRFEAHQGLVECYIKASRIREALTTASNACKVLGNSARSLTLFAYVLAKDSLTVEKAKAMLEKALAQEPTYLEAVYLLAEVLGEEQQYTAAIELLRRQLQHQSTCQLHQMLGEFLSANNELQEALDQYSIALGMDPTNKKVLDGIQKVEKVTDSIDHGQDDDMEALEESGEDVDFDASDTEVSWADNEWFS</sequence>
<evidence type="ECO:0000256" key="3">
    <source>
        <dbReference type="SAM" id="MobiDB-lite"/>
    </source>
</evidence>
<dbReference type="CTD" id="51434"/>
<dbReference type="Pfam" id="PF14559">
    <property type="entry name" value="TPR_19"/>
    <property type="match status" value="1"/>
</dbReference>
<evidence type="ECO:0008006" key="6">
    <source>
        <dbReference type="Google" id="ProtNLM"/>
    </source>
</evidence>
<reference evidence="4" key="1">
    <citation type="submission" date="2022-11" db="UniProtKB">
        <authorList>
            <consortium name="EnsemblMetazoa"/>
        </authorList>
    </citation>
    <scope>IDENTIFICATION</scope>
</reference>
<dbReference type="SUPFAM" id="SSF48452">
    <property type="entry name" value="TPR-like"/>
    <property type="match status" value="2"/>
</dbReference>
<dbReference type="GO" id="GO:0045842">
    <property type="term" value="P:positive regulation of mitotic metaphase/anaphase transition"/>
    <property type="evidence" value="ECO:0007669"/>
    <property type="project" value="TreeGrafter"/>
</dbReference>
<feature type="compositionally biased region" description="Acidic residues" evidence="3">
    <location>
        <begin position="530"/>
        <end position="548"/>
    </location>
</feature>
<protein>
    <recommendedName>
        <fullName evidence="6">Anaphase-promoting complex subunit 7</fullName>
    </recommendedName>
</protein>
<dbReference type="SMART" id="SM00028">
    <property type="entry name" value="TPR"/>
    <property type="match status" value="7"/>
</dbReference>
<dbReference type="GO" id="GO:0005680">
    <property type="term" value="C:anaphase-promoting complex"/>
    <property type="evidence" value="ECO:0007669"/>
    <property type="project" value="TreeGrafter"/>
</dbReference>
<evidence type="ECO:0000313" key="5">
    <source>
        <dbReference type="Proteomes" id="UP000887568"/>
    </source>
</evidence>
<dbReference type="GO" id="GO:0051301">
    <property type="term" value="P:cell division"/>
    <property type="evidence" value="ECO:0007669"/>
    <property type="project" value="TreeGrafter"/>
</dbReference>
<evidence type="ECO:0000256" key="1">
    <source>
        <dbReference type="ARBA" id="ARBA00022803"/>
    </source>
</evidence>
<feature type="repeat" description="TPR" evidence="2">
    <location>
        <begin position="338"/>
        <end position="371"/>
    </location>
</feature>
<dbReference type="OrthoDB" id="308440at2759"/>
<dbReference type="InterPro" id="IPR011990">
    <property type="entry name" value="TPR-like_helical_dom_sf"/>
</dbReference>
<dbReference type="SUPFAM" id="SSF81901">
    <property type="entry name" value="HCP-like"/>
    <property type="match status" value="1"/>
</dbReference>
<accession>A0A914ADD4</accession>
<dbReference type="RefSeq" id="XP_038061822.1">
    <property type="nucleotide sequence ID" value="XM_038205894.1"/>
</dbReference>
<dbReference type="Gene3D" id="1.25.40.10">
    <property type="entry name" value="Tetratricopeptide repeat domain"/>
    <property type="match status" value="3"/>
</dbReference>
<dbReference type="PANTHER" id="PTHR12558:SF36">
    <property type="entry name" value="ANAPHASE-PROMOTING COMPLEX SUBUNIT 7"/>
    <property type="match status" value="1"/>
</dbReference>
<dbReference type="Proteomes" id="UP000887568">
    <property type="component" value="Unplaced"/>
</dbReference>
<feature type="repeat" description="TPR" evidence="2">
    <location>
        <begin position="474"/>
        <end position="507"/>
    </location>
</feature>